<organism evidence="4 5">
    <name type="scientific">Diabrotica virgifera virgifera</name>
    <name type="common">western corn rootworm</name>
    <dbReference type="NCBI Taxonomy" id="50390"/>
    <lineage>
        <taxon>Eukaryota</taxon>
        <taxon>Metazoa</taxon>
        <taxon>Ecdysozoa</taxon>
        <taxon>Arthropoda</taxon>
        <taxon>Hexapoda</taxon>
        <taxon>Insecta</taxon>
        <taxon>Pterygota</taxon>
        <taxon>Neoptera</taxon>
        <taxon>Endopterygota</taxon>
        <taxon>Coleoptera</taxon>
        <taxon>Polyphaga</taxon>
        <taxon>Cucujiformia</taxon>
        <taxon>Chrysomeloidea</taxon>
        <taxon>Chrysomelidae</taxon>
        <taxon>Galerucinae</taxon>
        <taxon>Diabroticina</taxon>
        <taxon>Diabroticites</taxon>
        <taxon>Diabrotica</taxon>
    </lineage>
</organism>
<reference evidence="4" key="1">
    <citation type="submission" date="2025-05" db="UniProtKB">
        <authorList>
            <consortium name="EnsemblMetazoa"/>
        </authorList>
    </citation>
    <scope>IDENTIFICATION</scope>
</reference>
<evidence type="ECO:0000256" key="2">
    <source>
        <dbReference type="ARBA" id="ARBA00022737"/>
    </source>
</evidence>
<evidence type="ECO:0000313" key="4">
    <source>
        <dbReference type="EnsemblMetazoa" id="XP_050499111.1"/>
    </source>
</evidence>
<feature type="signal peptide" evidence="3">
    <location>
        <begin position="1"/>
        <end position="19"/>
    </location>
</feature>
<dbReference type="RefSeq" id="XP_050499111.1">
    <property type="nucleotide sequence ID" value="XM_050643154.1"/>
</dbReference>
<dbReference type="InterPro" id="IPR003591">
    <property type="entry name" value="Leu-rich_rpt_typical-subtyp"/>
</dbReference>
<dbReference type="Gene3D" id="3.80.10.10">
    <property type="entry name" value="Ribonuclease Inhibitor"/>
    <property type="match status" value="7"/>
</dbReference>
<dbReference type="Pfam" id="PF13855">
    <property type="entry name" value="LRR_8"/>
    <property type="match status" value="6"/>
</dbReference>
<keyword evidence="5" id="KW-1185">Reference proteome</keyword>
<dbReference type="InterPro" id="IPR001611">
    <property type="entry name" value="Leu-rich_rpt"/>
</dbReference>
<keyword evidence="2" id="KW-0677">Repeat</keyword>
<dbReference type="SMART" id="SM00369">
    <property type="entry name" value="LRR_TYP"/>
    <property type="match status" value="20"/>
</dbReference>
<dbReference type="SUPFAM" id="SSF52058">
    <property type="entry name" value="L domain-like"/>
    <property type="match status" value="4"/>
</dbReference>
<dbReference type="PANTHER" id="PTHR24366:SF96">
    <property type="entry name" value="LEUCINE RICH REPEAT CONTAINING 53"/>
    <property type="match status" value="1"/>
</dbReference>
<keyword evidence="1" id="KW-0433">Leucine-rich repeat</keyword>
<evidence type="ECO:0000313" key="5">
    <source>
        <dbReference type="Proteomes" id="UP001652700"/>
    </source>
</evidence>
<accession>A0ABM5JME5</accession>
<dbReference type="Pfam" id="PF13306">
    <property type="entry name" value="LRR_5"/>
    <property type="match status" value="2"/>
</dbReference>
<proteinExistence type="predicted"/>
<keyword evidence="3" id="KW-0732">Signal</keyword>
<name>A0ABM5JME5_DIAVI</name>
<evidence type="ECO:0000256" key="3">
    <source>
        <dbReference type="SAM" id="SignalP"/>
    </source>
</evidence>
<dbReference type="EnsemblMetazoa" id="XM_050643154.1">
    <property type="protein sequence ID" value="XP_050499111.1"/>
    <property type="gene ID" value="LOC114336002"/>
</dbReference>
<dbReference type="InterPro" id="IPR026906">
    <property type="entry name" value="LRR_5"/>
</dbReference>
<evidence type="ECO:0008006" key="6">
    <source>
        <dbReference type="Google" id="ProtNLM"/>
    </source>
</evidence>
<dbReference type="Proteomes" id="UP001652700">
    <property type="component" value="Unplaced"/>
</dbReference>
<sequence length="1077" mass="122125">MIGFLVLVSLLPTISLCGGCNYSSNTVHCQGITQDDFLMELLRNKDLIFDLDEIVIEDSDFSNIQPFVDISNVLYPEQVNIHSLTIRRSRVDTVSNDTFGAFKNLKELNLSQNNITNLVWLTGLPYCYACNLDLSYNNISEVEFNDLKQMSSIWLSNNEISILKPASDQTNFDFIDLSHNKLVSFSEFESNVNIRSLDLSYNYLQKLALESDKDLLKIEGYGNSNISYIGNSNSYSVSNFYSSFIPNNTLSIYYIFKLNWFDTDMPVLDSNKLPSISSAGTIDFSNNNLTSIPQNYFQSVQASVFNLSFNNFDVLSNRVFGVNSAITTIDLSVSNIRKISNEFFINCCSSSSIFVNLSGNAIEKLDGLCTRIPQLNILDLSSNRITNLSQISLSNCSYLNSYNISNNFISHIHPGAFQDVPIKTLDLNENNLLFINKLTFRYLQSVLKNINLRKNNISTVGSKSFGDFDNLEIIDLSENKIRNIESYAFSNLEYIDTINLSNNAIELLQSYTFYNISVQNIDLKNNPIHYIKEKAFSNLNNLESLNLSNSAITLLESDVFFSLPAIRTIDLSNNYIYFLSSYTFKNLPVKNIYLYGNKIETISQNAFYNLQNLKYLDLSKLGISIIDTYAFNNMTSLVEVNLKNNNIEGIGKYTFHIVNIGTLLLNSISNPVILDNTVEINTLIIQLTGTVEEQFISSIFLKNLTIIDSHIELLKNNCFVDLPLLTSLNLINTTIDVSEDYVFSGLTSLTYLDASQIFKNKTLLKEYTFEDMRNLQVLIISNSALDTIENNAFVGLSNLKELHLQGNKLTVVNFNFPNNVKYLDLSCNFIANIHSQTFRSLENLAINQSKIQTLSIETLNLSRNKLKVVNLTIITNGLPNLITLNLSSSSIKILQTSKLGTPNTVQYLDLSNNFIANFDSHTFRLFKALVELDLHTNQLVTIGYESFNCTKNLQTLRLDNNKITSLSDGVMDGLENLSFLNISDNKKLFFRSNLVPFQTLRTLDTFYVDNTYLNRFTIDVKTFRKTFPRLSKIGINDNQLSCNDLLKIMVYFDDCNIDYRPYNPKINVNNLNGITCT</sequence>
<dbReference type="SMART" id="SM00365">
    <property type="entry name" value="LRR_SD22"/>
    <property type="match status" value="11"/>
</dbReference>
<dbReference type="InterPro" id="IPR032675">
    <property type="entry name" value="LRR_dom_sf"/>
</dbReference>
<dbReference type="PANTHER" id="PTHR24366">
    <property type="entry name" value="IG(IMMUNOGLOBULIN) AND LRR(LEUCINE RICH REPEAT) DOMAINS"/>
    <property type="match status" value="1"/>
</dbReference>
<dbReference type="PROSITE" id="PS51450">
    <property type="entry name" value="LRR"/>
    <property type="match status" value="4"/>
</dbReference>
<protein>
    <recommendedName>
        <fullName evidence="6">Chaoptin-like</fullName>
    </recommendedName>
</protein>
<feature type="chain" id="PRO_5047118852" description="Chaoptin-like" evidence="3">
    <location>
        <begin position="20"/>
        <end position="1077"/>
    </location>
</feature>
<dbReference type="GeneID" id="114336002"/>
<evidence type="ECO:0000256" key="1">
    <source>
        <dbReference type="ARBA" id="ARBA00022614"/>
    </source>
</evidence>